<evidence type="ECO:0000259" key="2">
    <source>
        <dbReference type="PROSITE" id="PS50041"/>
    </source>
</evidence>
<evidence type="ECO:0000313" key="3">
    <source>
        <dbReference type="Ensembl" id="ENSSAUP00010063183.1"/>
    </source>
</evidence>
<dbReference type="SUPFAM" id="SSF56436">
    <property type="entry name" value="C-type lectin-like"/>
    <property type="match status" value="2"/>
</dbReference>
<evidence type="ECO:0000256" key="1">
    <source>
        <dbReference type="SAM" id="SignalP"/>
    </source>
</evidence>
<organism evidence="3 4">
    <name type="scientific">Sparus aurata</name>
    <name type="common">Gilthead sea bream</name>
    <dbReference type="NCBI Taxonomy" id="8175"/>
    <lineage>
        <taxon>Eukaryota</taxon>
        <taxon>Metazoa</taxon>
        <taxon>Chordata</taxon>
        <taxon>Craniata</taxon>
        <taxon>Vertebrata</taxon>
        <taxon>Euteleostomi</taxon>
        <taxon>Actinopterygii</taxon>
        <taxon>Neopterygii</taxon>
        <taxon>Teleostei</taxon>
        <taxon>Neoteleostei</taxon>
        <taxon>Acanthomorphata</taxon>
        <taxon>Eupercaria</taxon>
        <taxon>Spariformes</taxon>
        <taxon>Sparidae</taxon>
        <taxon>Sparus</taxon>
    </lineage>
</organism>
<dbReference type="AlphaFoldDB" id="A0A671YK52"/>
<protein>
    <recommendedName>
        <fullName evidence="2">C-type lectin domain-containing protein</fullName>
    </recommendedName>
</protein>
<name>A0A671YK52_SPAAU</name>
<reference evidence="3" key="1">
    <citation type="submission" date="2021-04" db="EMBL/GenBank/DDBJ databases">
        <authorList>
            <consortium name="Wellcome Sanger Institute Data Sharing"/>
        </authorList>
    </citation>
    <scope>NUCLEOTIDE SEQUENCE [LARGE SCALE GENOMIC DNA]</scope>
</reference>
<dbReference type="Proteomes" id="UP000472265">
    <property type="component" value="Chromosome 6"/>
</dbReference>
<keyword evidence="4" id="KW-1185">Reference proteome</keyword>
<dbReference type="GeneTree" id="ENSGT00940000163460"/>
<dbReference type="InterPro" id="IPR016186">
    <property type="entry name" value="C-type_lectin-like/link_sf"/>
</dbReference>
<dbReference type="Ensembl" id="ENSSAUT00010066232.1">
    <property type="protein sequence ID" value="ENSSAUP00010063183.1"/>
    <property type="gene ID" value="ENSSAUG00010025450.1"/>
</dbReference>
<dbReference type="Gene3D" id="3.10.100.10">
    <property type="entry name" value="Mannose-Binding Protein A, subunit A"/>
    <property type="match status" value="2"/>
</dbReference>
<dbReference type="SMART" id="SM00034">
    <property type="entry name" value="CLECT"/>
    <property type="match status" value="2"/>
</dbReference>
<feature type="domain" description="C-type lectin" evidence="2">
    <location>
        <begin position="27"/>
        <end position="130"/>
    </location>
</feature>
<dbReference type="InterPro" id="IPR001304">
    <property type="entry name" value="C-type_lectin-like"/>
</dbReference>
<dbReference type="InterPro" id="IPR016187">
    <property type="entry name" value="CTDL_fold"/>
</dbReference>
<keyword evidence="1" id="KW-0732">Signal</keyword>
<dbReference type="PROSITE" id="PS50041">
    <property type="entry name" value="C_TYPE_LECTIN_2"/>
    <property type="match status" value="2"/>
</dbReference>
<dbReference type="OMA" id="CADTLNF"/>
<accession>A0A671YK52</accession>
<reference evidence="3" key="2">
    <citation type="submission" date="2025-08" db="UniProtKB">
        <authorList>
            <consortium name="Ensembl"/>
        </authorList>
    </citation>
    <scope>IDENTIFICATION</scope>
</reference>
<feature type="chain" id="PRO_5025464631" description="C-type lectin domain-containing protein" evidence="1">
    <location>
        <begin position="21"/>
        <end position="252"/>
    </location>
</feature>
<dbReference type="PANTHER" id="PTHR45784:SF8">
    <property type="entry name" value="C-TYPE MANNOSE RECEPTOR 2-RELATED"/>
    <property type="match status" value="1"/>
</dbReference>
<feature type="signal peptide" evidence="1">
    <location>
        <begin position="1"/>
        <end position="20"/>
    </location>
</feature>
<dbReference type="Pfam" id="PF00059">
    <property type="entry name" value="Lectin_C"/>
    <property type="match status" value="2"/>
</dbReference>
<sequence length="252" mass="29157">MKRSALNFLILTGLFEAALCADYGTDHFVEHDKTWSDAQKHCRDHYTDLSSISNQEEADQINNLDSNDGTHGWIGLYKDASETWRWSGGSKASFFPWSVLHTDVGGRCVVRSEHGFHKKHCDIKKKFYCFKSSLILVQEKKTWEEALQHCRRQHTDLAGLIKESAVVKTLQTSREAKTDYVWTGLRFLADKWLWMNGDEMSYQAWSQGKTPQCSNRGHRCGALSLKGQHWVSWDCADTLNFVLKREYLDYQH</sequence>
<dbReference type="FunCoup" id="A0A671YK52">
    <property type="interactions" value="114"/>
</dbReference>
<dbReference type="PANTHER" id="PTHR45784">
    <property type="entry name" value="C-TYPE LECTIN DOMAIN FAMILY 20 MEMBER A-RELATED"/>
    <property type="match status" value="1"/>
</dbReference>
<feature type="domain" description="C-type lectin" evidence="2">
    <location>
        <begin position="125"/>
        <end position="244"/>
    </location>
</feature>
<dbReference type="InParanoid" id="A0A671YK52"/>
<reference evidence="3" key="3">
    <citation type="submission" date="2025-09" db="UniProtKB">
        <authorList>
            <consortium name="Ensembl"/>
        </authorList>
    </citation>
    <scope>IDENTIFICATION</scope>
</reference>
<evidence type="ECO:0000313" key="4">
    <source>
        <dbReference type="Proteomes" id="UP000472265"/>
    </source>
</evidence>
<proteinExistence type="predicted"/>